<name>A0ABV6H0X9_9PAST</name>
<dbReference type="EMBL" id="JBHLWB010000004">
    <property type="protein sequence ID" value="MFC0308956.1"/>
    <property type="molecule type" value="Genomic_DNA"/>
</dbReference>
<dbReference type="SUPFAM" id="SSF51120">
    <property type="entry name" value="beta-Roll"/>
    <property type="match status" value="1"/>
</dbReference>
<keyword evidence="5" id="KW-0106">Calcium</keyword>
<dbReference type="InterPro" id="IPR050557">
    <property type="entry name" value="RTX_toxin/Mannuronan_C5-epim"/>
</dbReference>
<sequence length="345" mass="37024">MGEQQLPTVSGFNTLIHELGHSLGMKHPFASGQRNPTVAEPSEQFTDTSIMNYNSRTVVNVPTGDSDGSYYQFNDSKTQLSLFDIAYMTYFYGVNQAYHADNNTYRFAAFNPQSSEANNGAEYGVLIVDGNGRDVIDATDQTASVHIDLTPGSWNYVNQKNDTIAYQPADNPENATPQAGQLFISYNSIIEDAKGGTGNDTLIGNDGANYLYGYDGDDTIIGGAGNDQLDGGRGADTLTGGTGADQFIFASPIDGKTDTIVDFNAAEGDKIVLDSRFFKALTRGTLAQSHFHSGTAPADADDFLIYDKASGKLQYDEDGTGNKIAVTIATLQNHADLLHANIEVV</sequence>
<keyword evidence="8" id="KW-1185">Reference proteome</keyword>
<evidence type="ECO:0000259" key="6">
    <source>
        <dbReference type="Pfam" id="PF08548"/>
    </source>
</evidence>
<organism evidence="7 8">
    <name type="scientific">Gallibacterium trehalosifermentans</name>
    <dbReference type="NCBI Taxonomy" id="516935"/>
    <lineage>
        <taxon>Bacteria</taxon>
        <taxon>Pseudomonadati</taxon>
        <taxon>Pseudomonadota</taxon>
        <taxon>Gammaproteobacteria</taxon>
        <taxon>Pasteurellales</taxon>
        <taxon>Pasteurellaceae</taxon>
        <taxon>Gallibacterium</taxon>
    </lineage>
</organism>
<evidence type="ECO:0000256" key="1">
    <source>
        <dbReference type="ARBA" id="ARBA00001913"/>
    </source>
</evidence>
<dbReference type="Pfam" id="PF00353">
    <property type="entry name" value="HemolysinCabind"/>
    <property type="match status" value="1"/>
</dbReference>
<dbReference type="RefSeq" id="WP_382369959.1">
    <property type="nucleotide sequence ID" value="NZ_JBHLWB010000004.1"/>
</dbReference>
<evidence type="ECO:0000256" key="2">
    <source>
        <dbReference type="ARBA" id="ARBA00004613"/>
    </source>
</evidence>
<accession>A0ABV6H0X9</accession>
<protein>
    <submittedName>
        <fullName evidence="7">M10 family metallopeptidase C-terminal domain-containing protein</fullName>
    </submittedName>
</protein>
<dbReference type="InterPro" id="IPR024079">
    <property type="entry name" value="MetalloPept_cat_dom_sf"/>
</dbReference>
<feature type="domain" description="Peptidase M10 serralysin C-terminal" evidence="6">
    <location>
        <begin position="180"/>
        <end position="274"/>
    </location>
</feature>
<comment type="caution">
    <text evidence="7">The sequence shown here is derived from an EMBL/GenBank/DDBJ whole genome shotgun (WGS) entry which is preliminary data.</text>
</comment>
<comment type="subcellular location">
    <subcellularLocation>
        <location evidence="2">Secreted</location>
    </subcellularLocation>
</comment>
<dbReference type="InterPro" id="IPR018511">
    <property type="entry name" value="Hemolysin-typ_Ca-bd_CS"/>
</dbReference>
<dbReference type="InterPro" id="IPR011049">
    <property type="entry name" value="Serralysin-like_metalloprot_C"/>
</dbReference>
<dbReference type="PANTHER" id="PTHR38340">
    <property type="entry name" value="S-LAYER PROTEIN"/>
    <property type="match status" value="1"/>
</dbReference>
<evidence type="ECO:0000256" key="3">
    <source>
        <dbReference type="ARBA" id="ARBA00022525"/>
    </source>
</evidence>
<dbReference type="InterPro" id="IPR013858">
    <property type="entry name" value="Peptidase_M10B_C"/>
</dbReference>
<keyword evidence="3" id="KW-0964">Secreted</keyword>
<dbReference type="SUPFAM" id="SSF55486">
    <property type="entry name" value="Metalloproteases ('zincins'), catalytic domain"/>
    <property type="match status" value="1"/>
</dbReference>
<dbReference type="PRINTS" id="PR00313">
    <property type="entry name" value="CABNDNGRPT"/>
</dbReference>
<dbReference type="Gene3D" id="2.150.10.10">
    <property type="entry name" value="Serralysin-like metalloprotease, C-terminal"/>
    <property type="match status" value="1"/>
</dbReference>
<reference evidence="7 8" key="1">
    <citation type="submission" date="2024-09" db="EMBL/GenBank/DDBJ databases">
        <authorList>
            <person name="Sun Q."/>
            <person name="Mori K."/>
        </authorList>
    </citation>
    <scope>NUCLEOTIDE SEQUENCE [LARGE SCALE GENOMIC DNA]</scope>
    <source>
        <strain evidence="7 8">CCM 7539</strain>
    </source>
</reference>
<dbReference type="Pfam" id="PF08548">
    <property type="entry name" value="Peptidase_M10_C"/>
    <property type="match status" value="1"/>
</dbReference>
<comment type="cofactor">
    <cofactor evidence="1">
        <name>Ca(2+)</name>
        <dbReference type="ChEBI" id="CHEBI:29108"/>
    </cofactor>
</comment>
<evidence type="ECO:0000256" key="5">
    <source>
        <dbReference type="ARBA" id="ARBA00022837"/>
    </source>
</evidence>
<evidence type="ECO:0000313" key="7">
    <source>
        <dbReference type="EMBL" id="MFC0308956.1"/>
    </source>
</evidence>
<dbReference type="InterPro" id="IPR001343">
    <property type="entry name" value="Hemolysn_Ca-bd"/>
</dbReference>
<keyword evidence="4" id="KW-0677">Repeat</keyword>
<dbReference type="PANTHER" id="PTHR38340:SF1">
    <property type="entry name" value="S-LAYER PROTEIN"/>
    <property type="match status" value="1"/>
</dbReference>
<dbReference type="Proteomes" id="UP001589767">
    <property type="component" value="Unassembled WGS sequence"/>
</dbReference>
<dbReference type="PROSITE" id="PS00330">
    <property type="entry name" value="HEMOLYSIN_CALCIUM"/>
    <property type="match status" value="2"/>
</dbReference>
<evidence type="ECO:0000256" key="4">
    <source>
        <dbReference type="ARBA" id="ARBA00022737"/>
    </source>
</evidence>
<proteinExistence type="predicted"/>
<gene>
    <name evidence="7" type="ORF">ACFFHK_04435</name>
</gene>
<dbReference type="Gene3D" id="3.40.390.10">
    <property type="entry name" value="Collagenase (Catalytic Domain)"/>
    <property type="match status" value="1"/>
</dbReference>
<evidence type="ECO:0000313" key="8">
    <source>
        <dbReference type="Proteomes" id="UP001589767"/>
    </source>
</evidence>